<evidence type="ECO:0000256" key="1">
    <source>
        <dbReference type="SAM" id="SignalP"/>
    </source>
</evidence>
<accession>A0A517QCY9</accession>
<dbReference type="GO" id="GO:0120147">
    <property type="term" value="F:formylglycine-generating oxidase activity"/>
    <property type="evidence" value="ECO:0007669"/>
    <property type="project" value="TreeGrafter"/>
</dbReference>
<dbReference type="InterPro" id="IPR016187">
    <property type="entry name" value="CTDL_fold"/>
</dbReference>
<protein>
    <submittedName>
        <fullName evidence="3">Serine/threonine-protein kinase pkn1</fullName>
        <ecNumber evidence="3">2.7.11.1</ecNumber>
    </submittedName>
</protein>
<dbReference type="PANTHER" id="PTHR23150:SF19">
    <property type="entry name" value="FORMYLGLYCINE-GENERATING ENZYME"/>
    <property type="match status" value="1"/>
</dbReference>
<feature type="signal peptide" evidence="1">
    <location>
        <begin position="1"/>
        <end position="34"/>
    </location>
</feature>
<feature type="domain" description="Sulfatase-modifying factor enzyme-like" evidence="2">
    <location>
        <begin position="71"/>
        <end position="297"/>
    </location>
</feature>
<keyword evidence="4" id="KW-1185">Reference proteome</keyword>
<dbReference type="Gene3D" id="3.90.1580.10">
    <property type="entry name" value="paralog of FGE (formylglycine-generating enzyme)"/>
    <property type="match status" value="1"/>
</dbReference>
<dbReference type="AlphaFoldDB" id="A0A517QCY9"/>
<gene>
    <name evidence="3" type="primary">pkn1_3</name>
    <name evidence="3" type="ORF">Enr10x_48280</name>
</gene>
<dbReference type="PANTHER" id="PTHR23150">
    <property type="entry name" value="SULFATASE MODIFYING FACTOR 1, 2"/>
    <property type="match status" value="1"/>
</dbReference>
<organism evidence="3 4">
    <name type="scientific">Gimesia panareensis</name>
    <dbReference type="NCBI Taxonomy" id="2527978"/>
    <lineage>
        <taxon>Bacteria</taxon>
        <taxon>Pseudomonadati</taxon>
        <taxon>Planctomycetota</taxon>
        <taxon>Planctomycetia</taxon>
        <taxon>Planctomycetales</taxon>
        <taxon>Planctomycetaceae</taxon>
        <taxon>Gimesia</taxon>
    </lineage>
</organism>
<dbReference type="RefSeq" id="WP_145451542.1">
    <property type="nucleotide sequence ID" value="NZ_CP037421.1"/>
</dbReference>
<dbReference type="InterPro" id="IPR005532">
    <property type="entry name" value="SUMF_dom"/>
</dbReference>
<dbReference type="InterPro" id="IPR042095">
    <property type="entry name" value="SUMF_sf"/>
</dbReference>
<dbReference type="GO" id="GO:0004674">
    <property type="term" value="F:protein serine/threonine kinase activity"/>
    <property type="evidence" value="ECO:0007669"/>
    <property type="project" value="UniProtKB-EC"/>
</dbReference>
<sequence precursor="true">MTHQKSSPTFVSRQVCWFSVLAVILSLFSLPVAAEQESSAEDVKKERLRLLKLFVDELVPITPGKGKFPQSFQMGSSKGEPSEQPVHEVTLTQDFWIAKYEVPQNLYEVIMGNNPSRWKGPRNSVEMLNWDAANDFCEKLTLQLRKHQLIGQEELIRLPTEAEWEYCCRAGTSTAYSFGDTAQKSGDEGKQAKILDDFAWHTGNAAGNDPPVGALKPNPWGLYDMHGYLWEFVADPWHDNYKNAPSDGSVWNVKTKNPSHVARGGAWTDRYDRLRSAFRAKVSPATVSPALGLRCVKAKIAKVKKSEN</sequence>
<keyword evidence="3" id="KW-0808">Transferase</keyword>
<keyword evidence="3" id="KW-0418">Kinase</keyword>
<dbReference type="Pfam" id="PF03781">
    <property type="entry name" value="FGE-sulfatase"/>
    <property type="match status" value="1"/>
</dbReference>
<feature type="chain" id="PRO_5022080262" evidence="1">
    <location>
        <begin position="35"/>
        <end position="308"/>
    </location>
</feature>
<name>A0A517QCY9_9PLAN</name>
<dbReference type="EMBL" id="CP037421">
    <property type="protein sequence ID" value="QDT29474.1"/>
    <property type="molecule type" value="Genomic_DNA"/>
</dbReference>
<keyword evidence="1" id="KW-0732">Signal</keyword>
<reference evidence="3 4" key="1">
    <citation type="submission" date="2019-03" db="EMBL/GenBank/DDBJ databases">
        <title>Deep-cultivation of Planctomycetes and their phenomic and genomic characterization uncovers novel biology.</title>
        <authorList>
            <person name="Wiegand S."/>
            <person name="Jogler M."/>
            <person name="Boedeker C."/>
            <person name="Pinto D."/>
            <person name="Vollmers J."/>
            <person name="Rivas-Marin E."/>
            <person name="Kohn T."/>
            <person name="Peeters S.H."/>
            <person name="Heuer A."/>
            <person name="Rast P."/>
            <person name="Oberbeckmann S."/>
            <person name="Bunk B."/>
            <person name="Jeske O."/>
            <person name="Meyerdierks A."/>
            <person name="Storesund J.E."/>
            <person name="Kallscheuer N."/>
            <person name="Luecker S."/>
            <person name="Lage O.M."/>
            <person name="Pohl T."/>
            <person name="Merkel B.J."/>
            <person name="Hornburger P."/>
            <person name="Mueller R.-W."/>
            <person name="Bruemmer F."/>
            <person name="Labrenz M."/>
            <person name="Spormann A.M."/>
            <person name="Op den Camp H."/>
            <person name="Overmann J."/>
            <person name="Amann R."/>
            <person name="Jetten M.S.M."/>
            <person name="Mascher T."/>
            <person name="Medema M.H."/>
            <person name="Devos D.P."/>
            <person name="Kaster A.-K."/>
            <person name="Ovreas L."/>
            <person name="Rohde M."/>
            <person name="Galperin M.Y."/>
            <person name="Jogler C."/>
        </authorList>
    </citation>
    <scope>NUCLEOTIDE SEQUENCE [LARGE SCALE GENOMIC DNA]</scope>
    <source>
        <strain evidence="3 4">Enr10</strain>
    </source>
</reference>
<evidence type="ECO:0000313" key="3">
    <source>
        <dbReference type="EMBL" id="QDT29474.1"/>
    </source>
</evidence>
<dbReference type="SUPFAM" id="SSF56436">
    <property type="entry name" value="C-type lectin-like"/>
    <property type="match status" value="1"/>
</dbReference>
<proteinExistence type="predicted"/>
<evidence type="ECO:0000313" key="4">
    <source>
        <dbReference type="Proteomes" id="UP000315647"/>
    </source>
</evidence>
<evidence type="ECO:0000259" key="2">
    <source>
        <dbReference type="Pfam" id="PF03781"/>
    </source>
</evidence>
<dbReference type="EC" id="2.7.11.1" evidence="3"/>
<dbReference type="InterPro" id="IPR051043">
    <property type="entry name" value="Sulfatase_Mod_Factor_Kinase"/>
</dbReference>
<dbReference type="Proteomes" id="UP000315647">
    <property type="component" value="Chromosome"/>
</dbReference>